<comment type="caution">
    <text evidence="6">The sequence shown here is derived from an EMBL/GenBank/DDBJ whole genome shotgun (WGS) entry which is preliminary data.</text>
</comment>
<dbReference type="Pfam" id="PF10503">
    <property type="entry name" value="Esterase_PHB"/>
    <property type="match status" value="1"/>
</dbReference>
<dbReference type="Gene3D" id="2.60.40.290">
    <property type="match status" value="1"/>
</dbReference>
<dbReference type="InterPro" id="IPR001919">
    <property type="entry name" value="CBD2"/>
</dbReference>
<dbReference type="InterPro" id="IPR008965">
    <property type="entry name" value="CBM2/CBM3_carb-bd_dom_sf"/>
</dbReference>
<dbReference type="InterPro" id="IPR010126">
    <property type="entry name" value="Esterase_phb"/>
</dbReference>
<evidence type="ECO:0000256" key="3">
    <source>
        <dbReference type="SAM" id="MobiDB-lite"/>
    </source>
</evidence>
<dbReference type="Proteomes" id="UP001596203">
    <property type="component" value="Unassembled WGS sequence"/>
</dbReference>
<keyword evidence="2" id="KW-0378">Hydrolase</keyword>
<feature type="region of interest" description="Disordered" evidence="3">
    <location>
        <begin position="251"/>
        <end position="271"/>
    </location>
</feature>
<evidence type="ECO:0000313" key="6">
    <source>
        <dbReference type="EMBL" id="MFC6022478.1"/>
    </source>
</evidence>
<evidence type="ECO:0000259" key="5">
    <source>
        <dbReference type="PROSITE" id="PS51173"/>
    </source>
</evidence>
<dbReference type="NCBIfam" id="TIGR01840">
    <property type="entry name" value="esterase_phb"/>
    <property type="match status" value="1"/>
</dbReference>
<dbReference type="Pfam" id="PF00553">
    <property type="entry name" value="CBM_2"/>
    <property type="match status" value="1"/>
</dbReference>
<dbReference type="InterPro" id="IPR012291">
    <property type="entry name" value="CBM2_carb-bd_dom_sf"/>
</dbReference>
<dbReference type="Gene3D" id="3.40.50.1820">
    <property type="entry name" value="alpha/beta hydrolase"/>
    <property type="match status" value="1"/>
</dbReference>
<feature type="compositionally biased region" description="Pro residues" evidence="3">
    <location>
        <begin position="309"/>
        <end position="342"/>
    </location>
</feature>
<keyword evidence="7" id="KW-1185">Reference proteome</keyword>
<proteinExistence type="predicted"/>
<dbReference type="InterPro" id="IPR029058">
    <property type="entry name" value="AB_hydrolase_fold"/>
</dbReference>
<dbReference type="PROSITE" id="PS51173">
    <property type="entry name" value="CBM2"/>
    <property type="match status" value="1"/>
</dbReference>
<feature type="chain" id="PRO_5046872009" evidence="4">
    <location>
        <begin position="31"/>
        <end position="447"/>
    </location>
</feature>
<keyword evidence="1 4" id="KW-0732">Signal</keyword>
<dbReference type="SMART" id="SM00637">
    <property type="entry name" value="CBD_II"/>
    <property type="match status" value="1"/>
</dbReference>
<feature type="compositionally biased region" description="Polar residues" evidence="3">
    <location>
        <begin position="251"/>
        <end position="261"/>
    </location>
</feature>
<accession>A0ABW1KPK0</accession>
<gene>
    <name evidence="6" type="ORF">ACFP2T_40770</name>
</gene>
<organism evidence="6 7">
    <name type="scientific">Plantactinospora solaniradicis</name>
    <dbReference type="NCBI Taxonomy" id="1723736"/>
    <lineage>
        <taxon>Bacteria</taxon>
        <taxon>Bacillati</taxon>
        <taxon>Actinomycetota</taxon>
        <taxon>Actinomycetes</taxon>
        <taxon>Micromonosporales</taxon>
        <taxon>Micromonosporaceae</taxon>
        <taxon>Plantactinospora</taxon>
    </lineage>
</organism>
<evidence type="ECO:0000256" key="1">
    <source>
        <dbReference type="ARBA" id="ARBA00022729"/>
    </source>
</evidence>
<dbReference type="SUPFAM" id="SSF49384">
    <property type="entry name" value="Carbohydrate-binding domain"/>
    <property type="match status" value="1"/>
</dbReference>
<dbReference type="SUPFAM" id="SSF53474">
    <property type="entry name" value="alpha/beta-Hydrolases"/>
    <property type="match status" value="2"/>
</dbReference>
<evidence type="ECO:0000256" key="2">
    <source>
        <dbReference type="ARBA" id="ARBA00022801"/>
    </source>
</evidence>
<dbReference type="PANTHER" id="PTHR43037">
    <property type="entry name" value="UNNAMED PRODUCT-RELATED"/>
    <property type="match status" value="1"/>
</dbReference>
<dbReference type="InterPro" id="IPR050955">
    <property type="entry name" value="Plant_Biomass_Hydrol_Est"/>
</dbReference>
<dbReference type="PANTHER" id="PTHR43037:SF5">
    <property type="entry name" value="FERULOYL ESTERASE"/>
    <property type="match status" value="1"/>
</dbReference>
<feature type="domain" description="CBM2" evidence="5">
    <location>
        <begin position="338"/>
        <end position="447"/>
    </location>
</feature>
<evidence type="ECO:0000256" key="4">
    <source>
        <dbReference type="SAM" id="SignalP"/>
    </source>
</evidence>
<feature type="signal peptide" evidence="4">
    <location>
        <begin position="1"/>
        <end position="30"/>
    </location>
</feature>
<evidence type="ECO:0000313" key="7">
    <source>
        <dbReference type="Proteomes" id="UP001596203"/>
    </source>
</evidence>
<protein>
    <submittedName>
        <fullName evidence="6">PHB depolymerase family esterase</fullName>
    </submittedName>
</protein>
<feature type="region of interest" description="Disordered" evidence="3">
    <location>
        <begin position="303"/>
        <end position="343"/>
    </location>
</feature>
<name>A0ABW1KPK0_9ACTN</name>
<sequence length="447" mass="46818">MRRLVQVLGAAGVAAALALLGLTVATPASAATLTEVTNFGTNPSNLRMHLYVPDRVAARPAILVAVHYCTGTGPAFYSGTQFASLADRYGYIVIYPSATRSGQCFDVYSQQALRRDGGSDPVSILSMVRYVQQRYNTDPARVFATGVSSGAMMTNVLLGNYPDVFAAGAAFAGVPHSCFATTGGSTWNSECANGQVIRTAQQWGDLVRGAYPGYTGQRPRMQLWHGTNDETLRYPNFGEEIKQWTNVHGLSQTPTFTDTPQSGYTRTRYGGSGGTAPVEAISMQGVPHNLPVNAAEAIRFFGLNTDTPTNPPTTTPRPPTSTPPTGPPPTTTPPPTNTPPGPSGCMVGYTVNAWSTGLTAAITITNRGASAINGWTLSFTLPSGQTITSGWNASYSPTSGAVTARNASYNGTIGPNASVGIGFQANHTGNTGRPSSFTLNGVNCALT</sequence>
<dbReference type="EMBL" id="JBHSPR010000060">
    <property type="protein sequence ID" value="MFC6022478.1"/>
    <property type="molecule type" value="Genomic_DNA"/>
</dbReference>
<dbReference type="RefSeq" id="WP_377432076.1">
    <property type="nucleotide sequence ID" value="NZ_JBHSPR010000060.1"/>
</dbReference>
<reference evidence="7" key="1">
    <citation type="journal article" date="2019" name="Int. J. Syst. Evol. Microbiol.">
        <title>The Global Catalogue of Microorganisms (GCM) 10K type strain sequencing project: providing services to taxonomists for standard genome sequencing and annotation.</title>
        <authorList>
            <consortium name="The Broad Institute Genomics Platform"/>
            <consortium name="The Broad Institute Genome Sequencing Center for Infectious Disease"/>
            <person name="Wu L."/>
            <person name="Ma J."/>
        </authorList>
    </citation>
    <scope>NUCLEOTIDE SEQUENCE [LARGE SCALE GENOMIC DNA]</scope>
    <source>
        <strain evidence="7">ZS-35-S2</strain>
    </source>
</reference>